<evidence type="ECO:0000313" key="3">
    <source>
        <dbReference type="Proteomes" id="UP000287176"/>
    </source>
</evidence>
<reference evidence="2 3" key="1">
    <citation type="submission" date="2018-06" db="EMBL/GenBank/DDBJ databases">
        <title>Combined omics and stable isotope probing to characterize newly discovered Mariana Back-Arc vent microbial communities.</title>
        <authorList>
            <person name="Trembath-Reichert E."/>
            <person name="Huber J.A."/>
        </authorList>
    </citation>
    <scope>NUCLEOTIDE SEQUENCE [LARGE SCALE GENOMIC DNA]</scope>
    <source>
        <strain evidence="2">MAG 24</strain>
    </source>
</reference>
<keyword evidence="1" id="KW-0812">Transmembrane</keyword>
<evidence type="ECO:0000313" key="2">
    <source>
        <dbReference type="EMBL" id="RTZ84524.1"/>
    </source>
</evidence>
<dbReference type="AlphaFoldDB" id="A0A432GL94"/>
<name>A0A432GL94_9DELT</name>
<accession>A0A432GL94</accession>
<proteinExistence type="predicted"/>
<feature type="transmembrane region" description="Helical" evidence="1">
    <location>
        <begin position="21"/>
        <end position="37"/>
    </location>
</feature>
<keyword evidence="1" id="KW-1133">Transmembrane helix</keyword>
<evidence type="ECO:0000256" key="1">
    <source>
        <dbReference type="SAM" id="Phobius"/>
    </source>
</evidence>
<keyword evidence="1" id="KW-0472">Membrane</keyword>
<dbReference type="EMBL" id="QNZI01000153">
    <property type="protein sequence ID" value="RTZ84524.1"/>
    <property type="molecule type" value="Genomic_DNA"/>
</dbReference>
<protein>
    <submittedName>
        <fullName evidence="2">Uncharacterized protein</fullName>
    </submittedName>
</protein>
<gene>
    <name evidence="2" type="ORF">DSY94_05835</name>
</gene>
<organism evidence="2 3">
    <name type="scientific">SAR324 cluster bacterium</name>
    <dbReference type="NCBI Taxonomy" id="2024889"/>
    <lineage>
        <taxon>Bacteria</taxon>
        <taxon>Deltaproteobacteria</taxon>
        <taxon>SAR324 cluster</taxon>
    </lineage>
</organism>
<dbReference type="Proteomes" id="UP000287176">
    <property type="component" value="Unassembled WGS sequence"/>
</dbReference>
<comment type="caution">
    <text evidence="2">The sequence shown here is derived from an EMBL/GenBank/DDBJ whole genome shotgun (WGS) entry which is preliminary data.</text>
</comment>
<sequence>MLILKKNVSVELKFILRIYNFHYFVVVVLFLGIGLGACSSKEIGPNYSYPTGSQQRVLELCALVYSDPYYQYISPSRRVKLRRIRTTSWGFWATFEDGRTYKVPIVTDLPGGKNYYCIYRPPPTACASRNDWDERCEWDQTYHPNRFR</sequence>